<protein>
    <submittedName>
        <fullName evidence="1">Uncharacterized protein</fullName>
    </submittedName>
</protein>
<dbReference type="EMBL" id="SHLD01000001">
    <property type="protein sequence ID" value="RZU75867.1"/>
    <property type="molecule type" value="Genomic_DNA"/>
</dbReference>
<evidence type="ECO:0000313" key="1">
    <source>
        <dbReference type="EMBL" id="RZU75867.1"/>
    </source>
</evidence>
<name>A0A4Q8BDA5_9ACTN</name>
<dbReference type="Proteomes" id="UP000294114">
    <property type="component" value="Unassembled WGS sequence"/>
</dbReference>
<reference evidence="1 2" key="1">
    <citation type="submission" date="2019-02" db="EMBL/GenBank/DDBJ databases">
        <title>Sequencing the genomes of 1000 actinobacteria strains.</title>
        <authorList>
            <person name="Klenk H.-P."/>
        </authorList>
    </citation>
    <scope>NUCLEOTIDE SEQUENCE [LARGE SCALE GENOMIC DNA]</scope>
    <source>
        <strain evidence="1 2">DSM 45612</strain>
    </source>
</reference>
<comment type="caution">
    <text evidence="1">The sequence shown here is derived from an EMBL/GenBank/DDBJ whole genome shotgun (WGS) entry which is preliminary data.</text>
</comment>
<organism evidence="1 2">
    <name type="scientific">Micromonospora kangleipakensis</name>
    <dbReference type="NCBI Taxonomy" id="1077942"/>
    <lineage>
        <taxon>Bacteria</taxon>
        <taxon>Bacillati</taxon>
        <taxon>Actinomycetota</taxon>
        <taxon>Actinomycetes</taxon>
        <taxon>Micromonosporales</taxon>
        <taxon>Micromonosporaceae</taxon>
        <taxon>Micromonospora</taxon>
    </lineage>
</organism>
<dbReference type="AlphaFoldDB" id="A0A4Q8BDA5"/>
<keyword evidence="2" id="KW-1185">Reference proteome</keyword>
<evidence type="ECO:0000313" key="2">
    <source>
        <dbReference type="Proteomes" id="UP000294114"/>
    </source>
</evidence>
<sequence>MEVKGRWWNGNWGRIARRDIWLLSDGHRWRVRGRLGGDGGREVAYEFDDEQQARAMVNRMMETSAGAWRDLTEALRQEAQRLRAD</sequence>
<dbReference type="RefSeq" id="WP_207232407.1">
    <property type="nucleotide sequence ID" value="NZ_SHLD01000001.1"/>
</dbReference>
<proteinExistence type="predicted"/>
<accession>A0A4Q8BDA5</accession>
<gene>
    <name evidence="1" type="ORF">EV384_4439</name>
</gene>